<keyword evidence="1" id="KW-1133">Transmembrane helix</keyword>
<keyword evidence="3" id="KW-1185">Reference proteome</keyword>
<feature type="transmembrane region" description="Helical" evidence="1">
    <location>
        <begin position="34"/>
        <end position="58"/>
    </location>
</feature>
<accession>A0ABW6ZCQ7</accession>
<keyword evidence="1" id="KW-0812">Transmembrane</keyword>
<evidence type="ECO:0000313" key="3">
    <source>
        <dbReference type="Proteomes" id="UP001604043"/>
    </source>
</evidence>
<dbReference type="Proteomes" id="UP001604043">
    <property type="component" value="Unassembled WGS sequence"/>
</dbReference>
<dbReference type="RefSeq" id="WP_029555309.1">
    <property type="nucleotide sequence ID" value="NZ_JBAFUR010000001.1"/>
</dbReference>
<evidence type="ECO:0000256" key="1">
    <source>
        <dbReference type="SAM" id="Phobius"/>
    </source>
</evidence>
<organism evidence="2 3">
    <name type="scientific">Xanthobacter aminoxidans</name>
    <dbReference type="NCBI Taxonomy" id="186280"/>
    <lineage>
        <taxon>Bacteria</taxon>
        <taxon>Pseudomonadati</taxon>
        <taxon>Pseudomonadota</taxon>
        <taxon>Alphaproteobacteria</taxon>
        <taxon>Hyphomicrobiales</taxon>
        <taxon>Xanthobacteraceae</taxon>
        <taxon>Xanthobacter</taxon>
    </lineage>
</organism>
<sequence>MWIIRAVFPAFLAFALLFAVVTHPSEMFVALGSLVLTLSTASSIIFFAFVAMAVVFGFERTSGRHMAPASPVHVHRSLRSEINL</sequence>
<reference evidence="2 3" key="1">
    <citation type="submission" date="2024-02" db="EMBL/GenBank/DDBJ databases">
        <title>Expansion and revision of Xanthobacter and proposal of Roseixanthobacter gen. nov.</title>
        <authorList>
            <person name="Soltysiak M.P.M."/>
            <person name="Jalihal A."/>
            <person name="Ory A."/>
            <person name="Chrisophersen C."/>
            <person name="Lee A.D."/>
            <person name="Boulton J."/>
            <person name="Springer M."/>
        </authorList>
    </citation>
    <scope>NUCLEOTIDE SEQUENCE [LARGE SCALE GENOMIC DNA]</scope>
    <source>
        <strain evidence="2 3">CB5</strain>
    </source>
</reference>
<name>A0ABW6ZCQ7_9HYPH</name>
<gene>
    <name evidence="2" type="ORF">V5F30_01050</name>
</gene>
<comment type="caution">
    <text evidence="2">The sequence shown here is derived from an EMBL/GenBank/DDBJ whole genome shotgun (WGS) entry which is preliminary data.</text>
</comment>
<keyword evidence="1" id="KW-0472">Membrane</keyword>
<proteinExistence type="predicted"/>
<dbReference type="EMBL" id="JBAFUR010000001">
    <property type="protein sequence ID" value="MFG1250770.1"/>
    <property type="molecule type" value="Genomic_DNA"/>
</dbReference>
<protein>
    <submittedName>
        <fullName evidence="2">Uncharacterized protein</fullName>
    </submittedName>
</protein>
<evidence type="ECO:0000313" key="2">
    <source>
        <dbReference type="EMBL" id="MFG1250770.1"/>
    </source>
</evidence>